<dbReference type="InterPro" id="IPR003406">
    <property type="entry name" value="Glyco_trans_14"/>
</dbReference>
<reference evidence="15 16" key="1">
    <citation type="submission" date="2019-07" db="EMBL/GenBank/DDBJ databases">
        <authorList>
            <person name="Huq M.A."/>
        </authorList>
    </citation>
    <scope>NUCLEOTIDE SEQUENCE [LARGE SCALE GENOMIC DNA]</scope>
    <source>
        <strain evidence="15 16">MAH-19</strain>
    </source>
</reference>
<keyword evidence="16" id="KW-1185">Reference proteome</keyword>
<keyword evidence="11" id="KW-0472">Membrane</keyword>
<evidence type="ECO:0000256" key="5">
    <source>
        <dbReference type="ARBA" id="ARBA00022692"/>
    </source>
</evidence>
<evidence type="ECO:0000313" key="15">
    <source>
        <dbReference type="EMBL" id="TSJ40753.1"/>
    </source>
</evidence>
<dbReference type="EMBL" id="VLPK01000002">
    <property type="protein sequence ID" value="TSJ40753.1"/>
    <property type="molecule type" value="Genomic_DNA"/>
</dbReference>
<protein>
    <recommendedName>
        <fullName evidence="14">Peptide O-xylosyltransferase</fullName>
    </recommendedName>
</protein>
<dbReference type="OrthoDB" id="7943907at2"/>
<keyword evidence="8" id="KW-0735">Signal-anchor</keyword>
<dbReference type="RefSeq" id="WP_144248791.1">
    <property type="nucleotide sequence ID" value="NZ_VLPK01000002.1"/>
</dbReference>
<evidence type="ECO:0000256" key="3">
    <source>
        <dbReference type="ARBA" id="ARBA00022676"/>
    </source>
</evidence>
<keyword evidence="10" id="KW-0333">Golgi apparatus</keyword>
<dbReference type="PANTHER" id="PTHR46025">
    <property type="entry name" value="XYLOSYLTRANSFERASE OXT"/>
    <property type="match status" value="1"/>
</dbReference>
<accession>A0A556MLI9</accession>
<evidence type="ECO:0000256" key="10">
    <source>
        <dbReference type="ARBA" id="ARBA00023034"/>
    </source>
</evidence>
<evidence type="ECO:0000256" key="7">
    <source>
        <dbReference type="ARBA" id="ARBA00022824"/>
    </source>
</evidence>
<name>A0A556MLI9_9SPHI</name>
<dbReference type="GO" id="GO:0030158">
    <property type="term" value="F:protein xylosyltransferase activity"/>
    <property type="evidence" value="ECO:0007669"/>
    <property type="project" value="InterPro"/>
</dbReference>
<dbReference type="InterPro" id="IPR043538">
    <property type="entry name" value="XYLT"/>
</dbReference>
<evidence type="ECO:0000256" key="12">
    <source>
        <dbReference type="ARBA" id="ARBA00023157"/>
    </source>
</evidence>
<dbReference type="GO" id="GO:0050650">
    <property type="term" value="P:chondroitin sulfate proteoglycan biosynthetic process"/>
    <property type="evidence" value="ECO:0007669"/>
    <property type="project" value="TreeGrafter"/>
</dbReference>
<keyword evidence="9" id="KW-1133">Transmembrane helix</keyword>
<dbReference type="AlphaFoldDB" id="A0A556MLI9"/>
<dbReference type="PANTHER" id="PTHR46025:SF3">
    <property type="entry name" value="XYLOSYLTRANSFERASE OXT"/>
    <property type="match status" value="1"/>
</dbReference>
<dbReference type="GO" id="GO:0046872">
    <property type="term" value="F:metal ion binding"/>
    <property type="evidence" value="ECO:0007669"/>
    <property type="project" value="UniProtKB-KW"/>
</dbReference>
<evidence type="ECO:0000256" key="4">
    <source>
        <dbReference type="ARBA" id="ARBA00022679"/>
    </source>
</evidence>
<keyword evidence="12" id="KW-1015">Disulfide bond</keyword>
<sequence length="291" mass="34561">MRIAHIIMAHKNPPQLLRLIERLQHPNFDIFIHIDKKVPLDNFFLLKEKTNITFIKNRVECNWGGNNFFKAIISSVNEVIHLQKNYAFVSLLSGQDYPITTAENIYNYFLQNSNKNFISYDPSRQSNWWKGAVNRYEKYHFTDVHFKWKYVLQTIVNIVLPRRKFPYSFKLFGGRNASWWTITGDCAKYLVDELMHDKKLWDFLKYSWCTDEFMVCSIIMNSKFRHDTVNNNLRYIDWSEGNARPKLLGMADFDHIKQSGMLFARKFDQDIESQILDKIDRDCSLLSSNLA</sequence>
<dbReference type="GO" id="GO:0016020">
    <property type="term" value="C:membrane"/>
    <property type="evidence" value="ECO:0007669"/>
    <property type="project" value="InterPro"/>
</dbReference>
<keyword evidence="6" id="KW-0479">Metal-binding</keyword>
<dbReference type="Proteomes" id="UP000318733">
    <property type="component" value="Unassembled WGS sequence"/>
</dbReference>
<keyword evidence="7" id="KW-0256">Endoplasmic reticulum</keyword>
<comment type="subcellular location">
    <subcellularLocation>
        <location evidence="2">Endoplasmic reticulum membrane</location>
        <topology evidence="2">Single-pass type II membrane protein</topology>
    </subcellularLocation>
    <subcellularLocation>
        <location evidence="1">Golgi apparatus membrane</location>
        <topology evidence="1">Single-pass type II membrane protein</topology>
    </subcellularLocation>
</comment>
<evidence type="ECO:0000256" key="8">
    <source>
        <dbReference type="ARBA" id="ARBA00022968"/>
    </source>
</evidence>
<evidence type="ECO:0000256" key="14">
    <source>
        <dbReference type="ARBA" id="ARBA00042865"/>
    </source>
</evidence>
<dbReference type="Pfam" id="PF02485">
    <property type="entry name" value="Branch"/>
    <property type="match status" value="1"/>
</dbReference>
<comment type="caution">
    <text evidence="15">The sequence shown here is derived from an EMBL/GenBank/DDBJ whole genome shotgun (WGS) entry which is preliminary data.</text>
</comment>
<keyword evidence="4 15" id="KW-0808">Transferase</keyword>
<evidence type="ECO:0000256" key="13">
    <source>
        <dbReference type="ARBA" id="ARBA00023180"/>
    </source>
</evidence>
<evidence type="ECO:0000256" key="11">
    <source>
        <dbReference type="ARBA" id="ARBA00023136"/>
    </source>
</evidence>
<keyword evidence="13" id="KW-0325">Glycoprotein</keyword>
<proteinExistence type="predicted"/>
<keyword evidence="5" id="KW-0812">Transmembrane</keyword>
<dbReference type="GO" id="GO:0015012">
    <property type="term" value="P:heparan sulfate proteoglycan biosynthetic process"/>
    <property type="evidence" value="ECO:0007669"/>
    <property type="project" value="TreeGrafter"/>
</dbReference>
<evidence type="ECO:0000256" key="9">
    <source>
        <dbReference type="ARBA" id="ARBA00022989"/>
    </source>
</evidence>
<evidence type="ECO:0000256" key="2">
    <source>
        <dbReference type="ARBA" id="ARBA00004648"/>
    </source>
</evidence>
<evidence type="ECO:0000256" key="1">
    <source>
        <dbReference type="ARBA" id="ARBA00004323"/>
    </source>
</evidence>
<evidence type="ECO:0000313" key="16">
    <source>
        <dbReference type="Proteomes" id="UP000318733"/>
    </source>
</evidence>
<organism evidence="15 16">
    <name type="scientific">Mucilaginibacter corticis</name>
    <dbReference type="NCBI Taxonomy" id="2597670"/>
    <lineage>
        <taxon>Bacteria</taxon>
        <taxon>Pseudomonadati</taxon>
        <taxon>Bacteroidota</taxon>
        <taxon>Sphingobacteriia</taxon>
        <taxon>Sphingobacteriales</taxon>
        <taxon>Sphingobacteriaceae</taxon>
        <taxon>Mucilaginibacter</taxon>
    </lineage>
</organism>
<gene>
    <name evidence="15" type="ORF">FO440_13490</name>
</gene>
<evidence type="ECO:0000256" key="6">
    <source>
        <dbReference type="ARBA" id="ARBA00022723"/>
    </source>
</evidence>
<keyword evidence="3 15" id="KW-0328">Glycosyltransferase</keyword>